<protein>
    <submittedName>
        <fullName evidence="2">Uncharacterized protein</fullName>
    </submittedName>
</protein>
<evidence type="ECO:0000313" key="3">
    <source>
        <dbReference type="Proteomes" id="UP001642360"/>
    </source>
</evidence>
<accession>A0ABC8UHP7</accession>
<dbReference type="EMBL" id="CAUOFW020007747">
    <property type="protein sequence ID" value="CAK9180536.1"/>
    <property type="molecule type" value="Genomic_DNA"/>
</dbReference>
<reference evidence="2 3" key="1">
    <citation type="submission" date="2024-02" db="EMBL/GenBank/DDBJ databases">
        <authorList>
            <person name="Vignale AGUSTIN F."/>
            <person name="Sosa J E."/>
            <person name="Modenutti C."/>
        </authorList>
    </citation>
    <scope>NUCLEOTIDE SEQUENCE [LARGE SCALE GENOMIC DNA]</scope>
</reference>
<dbReference type="AlphaFoldDB" id="A0ABC8UHP7"/>
<evidence type="ECO:0000313" key="2">
    <source>
        <dbReference type="EMBL" id="CAK9180536.1"/>
    </source>
</evidence>
<dbReference type="Proteomes" id="UP001642360">
    <property type="component" value="Unassembled WGS sequence"/>
</dbReference>
<evidence type="ECO:0000256" key="1">
    <source>
        <dbReference type="SAM" id="MobiDB-lite"/>
    </source>
</evidence>
<proteinExistence type="predicted"/>
<keyword evidence="3" id="KW-1185">Reference proteome</keyword>
<feature type="region of interest" description="Disordered" evidence="1">
    <location>
        <begin position="185"/>
        <end position="207"/>
    </location>
</feature>
<name>A0ABC8UHP7_9AQUA</name>
<comment type="caution">
    <text evidence="2">The sequence shown here is derived from an EMBL/GenBank/DDBJ whole genome shotgun (WGS) entry which is preliminary data.</text>
</comment>
<organism evidence="2 3">
    <name type="scientific">Ilex paraguariensis</name>
    <name type="common">yerba mate</name>
    <dbReference type="NCBI Taxonomy" id="185542"/>
    <lineage>
        <taxon>Eukaryota</taxon>
        <taxon>Viridiplantae</taxon>
        <taxon>Streptophyta</taxon>
        <taxon>Embryophyta</taxon>
        <taxon>Tracheophyta</taxon>
        <taxon>Spermatophyta</taxon>
        <taxon>Magnoliopsida</taxon>
        <taxon>eudicotyledons</taxon>
        <taxon>Gunneridae</taxon>
        <taxon>Pentapetalae</taxon>
        <taxon>asterids</taxon>
        <taxon>campanulids</taxon>
        <taxon>Aquifoliales</taxon>
        <taxon>Aquifoliaceae</taxon>
        <taxon>Ilex</taxon>
    </lineage>
</organism>
<dbReference type="InterPro" id="IPR012476">
    <property type="entry name" value="GLE1"/>
</dbReference>
<dbReference type="PANTHER" id="PTHR12960:SF0">
    <property type="entry name" value="MRNA EXPORT FACTOR GLE1"/>
    <property type="match status" value="1"/>
</dbReference>
<gene>
    <name evidence="2" type="ORF">ILEXP_LOCUS50544</name>
</gene>
<feature type="non-terminal residue" evidence="2">
    <location>
        <position position="207"/>
    </location>
</feature>
<dbReference type="PANTHER" id="PTHR12960">
    <property type="entry name" value="GLE-1-RELATED"/>
    <property type="match status" value="1"/>
</dbReference>
<sequence length="207" mass="24184">MLCVIKFPAAKANERRPRAFVMRVSDDEMEELERDGEERETHGRQLVASRRFACDELYLSDSDDSEDELTLGTQLQLMNRVGLVEGALSELAHEHQLSITEEIRNQILALEGDLINENEKFTSALVRVEKYTEAQREIDRKLDMQYQRRIAEALDNHLTAVQRDHEYRSQIEERKIRDDAALEEAKKKEKTLQEEKLRQEKINAEAE</sequence>